<dbReference type="EMBL" id="BTGU01000665">
    <property type="protein sequence ID" value="GMN68654.1"/>
    <property type="molecule type" value="Genomic_DNA"/>
</dbReference>
<gene>
    <name evidence="1" type="ORF">TIFTF001_037711</name>
</gene>
<reference evidence="1" key="1">
    <citation type="submission" date="2023-07" db="EMBL/GenBank/DDBJ databases">
        <title>draft genome sequence of fig (Ficus carica).</title>
        <authorList>
            <person name="Takahashi T."/>
            <person name="Nishimura K."/>
        </authorList>
    </citation>
    <scope>NUCLEOTIDE SEQUENCE</scope>
</reference>
<name>A0AA88EHE8_FICCA</name>
<dbReference type="GO" id="GO:0016705">
    <property type="term" value="F:oxidoreductase activity, acting on paired donors, with incorporation or reduction of molecular oxygen"/>
    <property type="evidence" value="ECO:0007669"/>
    <property type="project" value="InterPro"/>
</dbReference>
<organism evidence="1 2">
    <name type="scientific">Ficus carica</name>
    <name type="common">Common fig</name>
    <dbReference type="NCBI Taxonomy" id="3494"/>
    <lineage>
        <taxon>Eukaryota</taxon>
        <taxon>Viridiplantae</taxon>
        <taxon>Streptophyta</taxon>
        <taxon>Embryophyta</taxon>
        <taxon>Tracheophyta</taxon>
        <taxon>Spermatophyta</taxon>
        <taxon>Magnoliopsida</taxon>
        <taxon>eudicotyledons</taxon>
        <taxon>Gunneridae</taxon>
        <taxon>Pentapetalae</taxon>
        <taxon>rosids</taxon>
        <taxon>fabids</taxon>
        <taxon>Rosales</taxon>
        <taxon>Moraceae</taxon>
        <taxon>Ficeae</taxon>
        <taxon>Ficus</taxon>
    </lineage>
</organism>
<dbReference type="Proteomes" id="UP001187192">
    <property type="component" value="Unassembled WGS sequence"/>
</dbReference>
<dbReference type="PANTHER" id="PTHR24281">
    <property type="entry name" value="STEROID 21-HYDROXYLASE-RELATED"/>
    <property type="match status" value="1"/>
</dbReference>
<dbReference type="GO" id="GO:0020037">
    <property type="term" value="F:heme binding"/>
    <property type="evidence" value="ECO:0007669"/>
    <property type="project" value="InterPro"/>
</dbReference>
<protein>
    <recommendedName>
        <fullName evidence="3">Cytochrome P450</fullName>
    </recommendedName>
</protein>
<dbReference type="Pfam" id="PF00067">
    <property type="entry name" value="p450"/>
    <property type="match status" value="1"/>
</dbReference>
<dbReference type="GO" id="GO:0004497">
    <property type="term" value="F:monooxygenase activity"/>
    <property type="evidence" value="ECO:0007669"/>
    <property type="project" value="InterPro"/>
</dbReference>
<sequence>MLRNRPADQWIHRLMKELNTDIACFQLGNSHVITVNSPEIAREFLKRHDAVFASRPETMATCIISRGNLTTALNQRGEQWKKMRRVLVSEVLSHSKMNWLLDMRNQEADNLVRFLYSQCSKTFKATRGCQRRVTVDSFRPRKAGIGVRKLPEVSELEKVIVKEKGETF</sequence>
<dbReference type="InterPro" id="IPR036396">
    <property type="entry name" value="Cyt_P450_sf"/>
</dbReference>
<dbReference type="SUPFAM" id="SSF48264">
    <property type="entry name" value="Cytochrome P450"/>
    <property type="match status" value="1"/>
</dbReference>
<evidence type="ECO:0000313" key="2">
    <source>
        <dbReference type="Proteomes" id="UP001187192"/>
    </source>
</evidence>
<evidence type="ECO:0008006" key="3">
    <source>
        <dbReference type="Google" id="ProtNLM"/>
    </source>
</evidence>
<accession>A0AA88EHE8</accession>
<proteinExistence type="predicted"/>
<dbReference type="GO" id="GO:0005506">
    <property type="term" value="F:iron ion binding"/>
    <property type="evidence" value="ECO:0007669"/>
    <property type="project" value="InterPro"/>
</dbReference>
<dbReference type="AlphaFoldDB" id="A0AA88EHE8"/>
<comment type="caution">
    <text evidence="1">The sequence shown here is derived from an EMBL/GenBank/DDBJ whole genome shotgun (WGS) entry which is preliminary data.</text>
</comment>
<evidence type="ECO:0000313" key="1">
    <source>
        <dbReference type="EMBL" id="GMN68654.1"/>
    </source>
</evidence>
<keyword evidence="2" id="KW-1185">Reference proteome</keyword>
<dbReference type="InterPro" id="IPR001128">
    <property type="entry name" value="Cyt_P450"/>
</dbReference>
<dbReference type="Gene3D" id="1.10.630.10">
    <property type="entry name" value="Cytochrome P450"/>
    <property type="match status" value="1"/>
</dbReference>